<organism evidence="2 3">
    <name type="scientific">Neolewinella lacunae</name>
    <dbReference type="NCBI Taxonomy" id="1517758"/>
    <lineage>
        <taxon>Bacteria</taxon>
        <taxon>Pseudomonadati</taxon>
        <taxon>Bacteroidota</taxon>
        <taxon>Saprospiria</taxon>
        <taxon>Saprospirales</taxon>
        <taxon>Lewinellaceae</taxon>
        <taxon>Neolewinella</taxon>
    </lineage>
</organism>
<evidence type="ECO:0000313" key="2">
    <source>
        <dbReference type="EMBL" id="MBC6994715.1"/>
    </source>
</evidence>
<dbReference type="Gene3D" id="3.20.20.140">
    <property type="entry name" value="Metal-dependent hydrolases"/>
    <property type="match status" value="1"/>
</dbReference>
<dbReference type="GO" id="GO:0016810">
    <property type="term" value="F:hydrolase activity, acting on carbon-nitrogen (but not peptide) bonds"/>
    <property type="evidence" value="ECO:0007669"/>
    <property type="project" value="InterPro"/>
</dbReference>
<dbReference type="RefSeq" id="WP_187466779.1">
    <property type="nucleotide sequence ID" value="NZ_JACSIT010000100.1"/>
</dbReference>
<dbReference type="PANTHER" id="PTHR22642:SF2">
    <property type="entry name" value="PROTEIN LONG AFTER FAR-RED 3"/>
    <property type="match status" value="1"/>
</dbReference>
<keyword evidence="3" id="KW-1185">Reference proteome</keyword>
<dbReference type="Gene3D" id="3.10.310.70">
    <property type="match status" value="1"/>
</dbReference>
<reference evidence="2" key="1">
    <citation type="submission" date="2020-08" db="EMBL/GenBank/DDBJ databases">
        <title>Lewinella bacteria from marine environments.</title>
        <authorList>
            <person name="Zhong Y."/>
        </authorList>
    </citation>
    <scope>NUCLEOTIDE SEQUENCE</scope>
    <source>
        <strain evidence="2">KCTC 42187</strain>
    </source>
</reference>
<proteinExistence type="predicted"/>
<dbReference type="SUPFAM" id="SSF51338">
    <property type="entry name" value="Composite domain of metallo-dependent hydrolases"/>
    <property type="match status" value="1"/>
</dbReference>
<dbReference type="EMBL" id="JACSIT010000100">
    <property type="protein sequence ID" value="MBC6994715.1"/>
    <property type="molecule type" value="Genomic_DNA"/>
</dbReference>
<dbReference type="InterPro" id="IPR011059">
    <property type="entry name" value="Metal-dep_hydrolase_composite"/>
</dbReference>
<gene>
    <name evidence="2" type="ORF">H9S92_11105</name>
</gene>
<evidence type="ECO:0000259" key="1">
    <source>
        <dbReference type="Pfam" id="PF07969"/>
    </source>
</evidence>
<dbReference type="Pfam" id="PF07969">
    <property type="entry name" value="Amidohydro_3"/>
    <property type="match status" value="1"/>
</dbReference>
<dbReference type="InterPro" id="IPR032466">
    <property type="entry name" value="Metal_Hydrolase"/>
</dbReference>
<comment type="caution">
    <text evidence="2">The sequence shown here is derived from an EMBL/GenBank/DDBJ whole genome shotgun (WGS) entry which is preliminary data.</text>
</comment>
<dbReference type="InterPro" id="IPR033932">
    <property type="entry name" value="YtcJ-like"/>
</dbReference>
<evidence type="ECO:0000313" key="3">
    <source>
        <dbReference type="Proteomes" id="UP000650081"/>
    </source>
</evidence>
<dbReference type="AlphaFoldDB" id="A0A923PLN5"/>
<feature type="domain" description="Amidohydrolase 3" evidence="1">
    <location>
        <begin position="88"/>
        <end position="571"/>
    </location>
</feature>
<dbReference type="InterPro" id="IPR013108">
    <property type="entry name" value="Amidohydro_3"/>
</dbReference>
<sequence>MSRFLPLSCLFLLVVSCRDVPDTGNQADLLVFNARIWTGVDCPGVSSPAAADYCATALLIGQGGRVMAVGNDTSEWLAQITPATARLDAGGNFLMPGFIEGHAHFSGLGSSLRNLNFLRSKSWEDIVAMVAERAATTPEGDWISGRGWHQEKWDAPHDHSVGGYPVHDELSRLTSQHPVILRHASGHALFANEKAMEIAGVSRETPDPRGGRVLRDASGDPTGVFEERAMDLITDAYQNYIQTLTPESRKTEWLAGISAAQDECLRKGITSFQDAGSQFQEVDWYKELDQADSLRLRLWVMLRHSYQRMAGNMDGLPHYGDRFTCAAIKSELDGALGSYGAWLLEPYFDNPGFVGQNTTKVETVDSIAQLAYQHNMQLCVHAIGDRANRETLDVMSRYVQPGDDRRWRIEHAQHIDPADIPRFAQLGVIASMQGIHCTSDALFAENRLGTERARSGAYPWRSLLDAGATVTNGTDAPVEDVDPIESFYATVTRKRADGKADFFPEQAMTRTEALHSYTAAPAYAAFQEDELGTLAPMMEADFVLLSNNLLSCPEENILSTKVLSTYVGGRLAWKN</sequence>
<dbReference type="Gene3D" id="2.30.40.10">
    <property type="entry name" value="Urease, subunit C, domain 1"/>
    <property type="match status" value="1"/>
</dbReference>
<accession>A0A923PLN5</accession>
<dbReference type="CDD" id="cd01300">
    <property type="entry name" value="YtcJ_like"/>
    <property type="match status" value="1"/>
</dbReference>
<dbReference type="SUPFAM" id="SSF51556">
    <property type="entry name" value="Metallo-dependent hydrolases"/>
    <property type="match status" value="1"/>
</dbReference>
<dbReference type="PROSITE" id="PS51257">
    <property type="entry name" value="PROKAR_LIPOPROTEIN"/>
    <property type="match status" value="1"/>
</dbReference>
<dbReference type="Proteomes" id="UP000650081">
    <property type="component" value="Unassembled WGS sequence"/>
</dbReference>
<protein>
    <submittedName>
        <fullName evidence="2">Amidohydrolase</fullName>
    </submittedName>
</protein>
<name>A0A923PLN5_9BACT</name>
<dbReference type="PANTHER" id="PTHR22642">
    <property type="entry name" value="IMIDAZOLONEPROPIONASE"/>
    <property type="match status" value="1"/>
</dbReference>